<dbReference type="Proteomes" id="UP000293142">
    <property type="component" value="Unassembled WGS sequence"/>
</dbReference>
<organism evidence="1 2">
    <name type="scientific">Paenibacillus thalictri</name>
    <dbReference type="NCBI Taxonomy" id="2527873"/>
    <lineage>
        <taxon>Bacteria</taxon>
        <taxon>Bacillati</taxon>
        <taxon>Bacillota</taxon>
        <taxon>Bacilli</taxon>
        <taxon>Bacillales</taxon>
        <taxon>Paenibacillaceae</taxon>
        <taxon>Paenibacillus</taxon>
    </lineage>
</organism>
<sequence length="137" mass="15326">MADKQAVNLRIVSMAGGQTTRQQTFGDVYFKGEHLYIRYLENESELGRTTTVIKISKGRIRVLRQGAIVSEQSFAEGERLGGFYETPHGRLELMTVTDRLDVKLEGGYGTLRWSYTLFAGEEEAGTFELQVDVDPAG</sequence>
<gene>
    <name evidence="1" type="ORF">EYB31_28095</name>
</gene>
<keyword evidence="2" id="KW-1185">Reference proteome</keyword>
<reference evidence="1 2" key="1">
    <citation type="submission" date="2019-02" db="EMBL/GenBank/DDBJ databases">
        <title>Paenibacillus sp. nov., isolated from surface-sterilized tissue of Thalictrum simplex L.</title>
        <authorList>
            <person name="Tuo L."/>
        </authorList>
    </citation>
    <scope>NUCLEOTIDE SEQUENCE [LARGE SCALE GENOMIC DNA]</scope>
    <source>
        <strain evidence="1 2">N2SHLJ1</strain>
    </source>
</reference>
<dbReference type="OrthoDB" id="2641675at2"/>
<dbReference type="Pfam" id="PF09148">
    <property type="entry name" value="DUF1934"/>
    <property type="match status" value="1"/>
</dbReference>
<dbReference type="AlphaFoldDB" id="A0A4Q9DIS0"/>
<name>A0A4Q9DIS0_9BACL</name>
<accession>A0A4Q9DIS0</accession>
<comment type="caution">
    <text evidence="1">The sequence shown here is derived from an EMBL/GenBank/DDBJ whole genome shotgun (WGS) entry which is preliminary data.</text>
</comment>
<dbReference type="InterPro" id="IPR015231">
    <property type="entry name" value="DUF1934"/>
</dbReference>
<dbReference type="Gene3D" id="2.40.128.20">
    <property type="match status" value="1"/>
</dbReference>
<protein>
    <submittedName>
        <fullName evidence="1">DUF1934 domain-containing protein</fullName>
    </submittedName>
</protein>
<dbReference type="RefSeq" id="WP_131016814.1">
    <property type="nucleotide sequence ID" value="NZ_SIRE01000023.1"/>
</dbReference>
<proteinExistence type="predicted"/>
<dbReference type="InterPro" id="IPR012674">
    <property type="entry name" value="Calycin"/>
</dbReference>
<evidence type="ECO:0000313" key="1">
    <source>
        <dbReference type="EMBL" id="TBL72625.1"/>
    </source>
</evidence>
<dbReference type="SUPFAM" id="SSF50814">
    <property type="entry name" value="Lipocalins"/>
    <property type="match status" value="1"/>
</dbReference>
<evidence type="ECO:0000313" key="2">
    <source>
        <dbReference type="Proteomes" id="UP000293142"/>
    </source>
</evidence>
<dbReference type="EMBL" id="SIRE01000023">
    <property type="protein sequence ID" value="TBL72625.1"/>
    <property type="molecule type" value="Genomic_DNA"/>
</dbReference>